<proteinExistence type="predicted"/>
<dbReference type="GO" id="GO:0005509">
    <property type="term" value="F:calcium ion binding"/>
    <property type="evidence" value="ECO:0007669"/>
    <property type="project" value="InterPro"/>
</dbReference>
<dbReference type="SUPFAM" id="SSF47473">
    <property type="entry name" value="EF-hand"/>
    <property type="match status" value="1"/>
</dbReference>
<dbReference type="Pfam" id="PF13499">
    <property type="entry name" value="EF-hand_7"/>
    <property type="match status" value="1"/>
</dbReference>
<keyword evidence="3" id="KW-0505">Motor protein</keyword>
<dbReference type="Proteomes" id="UP000085678">
    <property type="component" value="Unplaced"/>
</dbReference>
<organism evidence="5 6">
    <name type="scientific">Lingula anatina</name>
    <name type="common">Brachiopod</name>
    <name type="synonym">Lingula unguis</name>
    <dbReference type="NCBI Taxonomy" id="7574"/>
    <lineage>
        <taxon>Eukaryota</taxon>
        <taxon>Metazoa</taxon>
        <taxon>Spiralia</taxon>
        <taxon>Lophotrochozoa</taxon>
        <taxon>Brachiopoda</taxon>
        <taxon>Linguliformea</taxon>
        <taxon>Lingulata</taxon>
        <taxon>Lingulida</taxon>
        <taxon>Linguloidea</taxon>
        <taxon>Lingulidae</taxon>
        <taxon>Lingula</taxon>
    </lineage>
</organism>
<dbReference type="SMART" id="SM00054">
    <property type="entry name" value="EFh"/>
    <property type="match status" value="1"/>
</dbReference>
<dbReference type="Gene3D" id="1.10.238.10">
    <property type="entry name" value="EF-hand"/>
    <property type="match status" value="2"/>
</dbReference>
<dbReference type="OrthoDB" id="26525at2759"/>
<dbReference type="PANTHER" id="PTHR23048">
    <property type="entry name" value="MYOSIN LIGHT CHAIN 1, 3"/>
    <property type="match status" value="1"/>
</dbReference>
<dbReference type="InterPro" id="IPR011992">
    <property type="entry name" value="EF-hand-dom_pair"/>
</dbReference>
<keyword evidence="2" id="KW-0518">Myosin</keyword>
<feature type="domain" description="EF-hand" evidence="4">
    <location>
        <begin position="83"/>
        <end position="118"/>
    </location>
</feature>
<protein>
    <submittedName>
        <fullName evidence="6">Myosin essential light chain, striated adductor muscle</fullName>
    </submittedName>
</protein>
<dbReference type="InterPro" id="IPR002048">
    <property type="entry name" value="EF_hand_dom"/>
</dbReference>
<dbReference type="KEGG" id="lak:106167115"/>
<evidence type="ECO:0000256" key="2">
    <source>
        <dbReference type="ARBA" id="ARBA00023123"/>
    </source>
</evidence>
<keyword evidence="5" id="KW-1185">Reference proteome</keyword>
<keyword evidence="1" id="KW-0677">Repeat</keyword>
<dbReference type="RefSeq" id="XP_013401274.1">
    <property type="nucleotide sequence ID" value="XM_013545820.1"/>
</dbReference>
<sequence>MTDLSKGEIEDIKEVFDLFDFWDGRDGLVDAFKVGEFLRCCGINPTNETVAKNGGTKKMGEKQYKFEELLPIYQAAAQIKDSGTFADFMEAFKTFDREGQGLISAAEVRHVLTALGERLSDDDVDLIVKFTGIEEDLDGNVKYEDFIKRVMKGPDQK</sequence>
<dbReference type="PROSITE" id="PS50222">
    <property type="entry name" value="EF_HAND_2"/>
    <property type="match status" value="1"/>
</dbReference>
<dbReference type="GO" id="GO:0005859">
    <property type="term" value="C:muscle myosin complex"/>
    <property type="evidence" value="ECO:0007669"/>
    <property type="project" value="TreeGrafter"/>
</dbReference>
<evidence type="ECO:0000313" key="5">
    <source>
        <dbReference type="Proteomes" id="UP000085678"/>
    </source>
</evidence>
<evidence type="ECO:0000259" key="4">
    <source>
        <dbReference type="PROSITE" id="PS50222"/>
    </source>
</evidence>
<dbReference type="STRING" id="7574.A0A1S3IUR0"/>
<evidence type="ECO:0000256" key="3">
    <source>
        <dbReference type="ARBA" id="ARBA00023175"/>
    </source>
</evidence>
<dbReference type="PANTHER" id="PTHR23048:SF33">
    <property type="entry name" value="MYOSIN LIGHT CHAIN ALKALI"/>
    <property type="match status" value="1"/>
</dbReference>
<dbReference type="InParanoid" id="A0A1S3IUR0"/>
<evidence type="ECO:0000313" key="6">
    <source>
        <dbReference type="RefSeq" id="XP_013401274.1"/>
    </source>
</evidence>
<dbReference type="AlphaFoldDB" id="A0A1S3IUR0"/>
<reference evidence="6" key="1">
    <citation type="submission" date="2025-08" db="UniProtKB">
        <authorList>
            <consortium name="RefSeq"/>
        </authorList>
    </citation>
    <scope>IDENTIFICATION</scope>
    <source>
        <tissue evidence="6">Gonads</tissue>
    </source>
</reference>
<dbReference type="FunCoup" id="A0A1S3IUR0">
    <property type="interactions" value="8"/>
</dbReference>
<accession>A0A1S3IUR0</accession>
<name>A0A1S3IUR0_LINAN</name>
<dbReference type="GeneID" id="106167115"/>
<dbReference type="FunFam" id="1.10.238.10:FF:000003">
    <property type="entry name" value="Calmodulin A"/>
    <property type="match status" value="1"/>
</dbReference>
<gene>
    <name evidence="6" type="primary">LOC106167115</name>
</gene>
<evidence type="ECO:0000256" key="1">
    <source>
        <dbReference type="ARBA" id="ARBA00022737"/>
    </source>
</evidence>
<dbReference type="InterPro" id="IPR050230">
    <property type="entry name" value="CALM/Myosin/TropC-like"/>
</dbReference>